<dbReference type="GO" id="GO:0008168">
    <property type="term" value="F:methyltransferase activity"/>
    <property type="evidence" value="ECO:0007669"/>
    <property type="project" value="UniProtKB-KW"/>
</dbReference>
<dbReference type="SUPFAM" id="SSF53335">
    <property type="entry name" value="S-adenosyl-L-methionine-dependent methyltransferases"/>
    <property type="match status" value="1"/>
</dbReference>
<sequence length="173" mass="18167">MRVVAAAAQARTAVEIGSDAGVTALWMLRGMLPDGVLTTIDPDAARQRAAKTAFADEEVASSRTRVITRPPLDVLPRLTDGAYDLVLVAVDPLVLAPHVEAAVRLLREGGVLGIVDPALSGRVADPTRLEAPTVAVRETAHAVRADERLVPAMVPTGDGLLLAVRRAPRHPSA</sequence>
<dbReference type="PANTHER" id="PTHR10509">
    <property type="entry name" value="O-METHYLTRANSFERASE-RELATED"/>
    <property type="match status" value="1"/>
</dbReference>
<dbReference type="Gene3D" id="3.40.50.150">
    <property type="entry name" value="Vaccinia Virus protein VP39"/>
    <property type="match status" value="1"/>
</dbReference>
<dbReference type="EMBL" id="JBAGLP010000118">
    <property type="protein sequence ID" value="MEG3615641.1"/>
    <property type="molecule type" value="Genomic_DNA"/>
</dbReference>
<accession>A0ABU7Z844</accession>
<name>A0ABU7Z844_9MICO</name>
<evidence type="ECO:0000256" key="1">
    <source>
        <dbReference type="ARBA" id="ARBA00022603"/>
    </source>
</evidence>
<dbReference type="PANTHER" id="PTHR10509:SF85">
    <property type="entry name" value="O-METHYLTRANSFERASE RV1220C-RELATED"/>
    <property type="match status" value="1"/>
</dbReference>
<dbReference type="InterPro" id="IPR050362">
    <property type="entry name" value="Cation-dep_OMT"/>
</dbReference>
<protein>
    <submittedName>
        <fullName evidence="4">Class I SAM-dependent methyltransferase</fullName>
        <ecNumber evidence="4">2.1.1.-</ecNumber>
    </submittedName>
</protein>
<dbReference type="Proteomes" id="UP001310387">
    <property type="component" value="Unassembled WGS sequence"/>
</dbReference>
<reference evidence="4" key="2">
    <citation type="submission" date="2024-02" db="EMBL/GenBank/DDBJ databases">
        <authorList>
            <person name="Prathaban M."/>
            <person name="Mythili R."/>
            <person name="Sharmila Devi N."/>
            <person name="Sobanaa M."/>
            <person name="Prathiviraj R."/>
            <person name="Selvin J."/>
        </authorList>
    </citation>
    <scope>NUCLEOTIDE SEQUENCE</scope>
    <source>
        <strain evidence="4">MP1014</strain>
    </source>
</reference>
<dbReference type="InterPro" id="IPR002935">
    <property type="entry name" value="SAM_O-MeTrfase"/>
</dbReference>
<keyword evidence="1 4" id="KW-0489">Methyltransferase</keyword>
<evidence type="ECO:0000313" key="5">
    <source>
        <dbReference type="Proteomes" id="UP001310387"/>
    </source>
</evidence>
<dbReference type="Pfam" id="PF01596">
    <property type="entry name" value="Methyltransf_3"/>
    <property type="match status" value="1"/>
</dbReference>
<evidence type="ECO:0000313" key="4">
    <source>
        <dbReference type="EMBL" id="MEG3615641.1"/>
    </source>
</evidence>
<comment type="caution">
    <text evidence="4">The sequence shown here is derived from an EMBL/GenBank/DDBJ whole genome shotgun (WGS) entry which is preliminary data.</text>
</comment>
<organism evidence="4 5">
    <name type="scientific">Isoptericola haloaureus</name>
    <dbReference type="NCBI Taxonomy" id="1542902"/>
    <lineage>
        <taxon>Bacteria</taxon>
        <taxon>Bacillati</taxon>
        <taxon>Actinomycetota</taxon>
        <taxon>Actinomycetes</taxon>
        <taxon>Micrococcales</taxon>
        <taxon>Promicromonosporaceae</taxon>
        <taxon>Isoptericola</taxon>
    </lineage>
</organism>
<dbReference type="GO" id="GO:0032259">
    <property type="term" value="P:methylation"/>
    <property type="evidence" value="ECO:0007669"/>
    <property type="project" value="UniProtKB-KW"/>
</dbReference>
<keyword evidence="2 4" id="KW-0808">Transferase</keyword>
<dbReference type="RefSeq" id="WP_332902942.1">
    <property type="nucleotide sequence ID" value="NZ_JBAGLP010000118.1"/>
</dbReference>
<dbReference type="PROSITE" id="PS51682">
    <property type="entry name" value="SAM_OMT_I"/>
    <property type="match status" value="1"/>
</dbReference>
<keyword evidence="5" id="KW-1185">Reference proteome</keyword>
<reference evidence="4" key="1">
    <citation type="journal article" date="2024" name="Antonie Van Leeuwenhoek">
        <title>Isoptericola haloaureus sp. nov., a dimorphic actinobacterium isolated from mangrove sediments of southeast India, implicating biosaline agricultural significance through nitrogen fixation and salt tolerance genes.</title>
        <authorList>
            <person name="Prathaban M."/>
            <person name="Prathiviraj R."/>
            <person name="Ravichandran M."/>
            <person name="Natarajan S.D."/>
            <person name="Sobanaa M."/>
            <person name="Hari Krishna Kumar S."/>
            <person name="Chandrasekar V."/>
            <person name="Selvin J."/>
        </authorList>
    </citation>
    <scope>NUCLEOTIDE SEQUENCE</scope>
    <source>
        <strain evidence="4">MP1014</strain>
    </source>
</reference>
<dbReference type="EC" id="2.1.1.-" evidence="4"/>
<proteinExistence type="predicted"/>
<keyword evidence="3" id="KW-0949">S-adenosyl-L-methionine</keyword>
<gene>
    <name evidence="4" type="ORF">V5O49_10950</name>
</gene>
<evidence type="ECO:0000256" key="2">
    <source>
        <dbReference type="ARBA" id="ARBA00022679"/>
    </source>
</evidence>
<evidence type="ECO:0000256" key="3">
    <source>
        <dbReference type="ARBA" id="ARBA00022691"/>
    </source>
</evidence>
<dbReference type="InterPro" id="IPR029063">
    <property type="entry name" value="SAM-dependent_MTases_sf"/>
</dbReference>